<proteinExistence type="predicted"/>
<reference evidence="2" key="2">
    <citation type="submission" date="2016-12" db="EMBL/GenBank/DDBJ databases">
        <authorList>
            <person name="Song W.-J."/>
            <person name="Kurnit D.M."/>
        </authorList>
    </citation>
    <scope>NUCLEOTIDE SEQUENCE [LARGE SCALE GENOMIC DNA]</scope>
    <source>
        <strain evidence="2">HGB1681</strain>
    </source>
</reference>
<evidence type="ECO:0000313" key="3">
    <source>
        <dbReference type="Proteomes" id="UP000196435"/>
    </source>
</evidence>
<protein>
    <submittedName>
        <fullName evidence="1">Cytoplasmic protein</fullName>
    </submittedName>
    <submittedName>
        <fullName evidence="2">Putative Type VI secretion system effector (Hcp1 family)</fullName>
    </submittedName>
</protein>
<dbReference type="RefSeq" id="WP_086953332.1">
    <property type="nucleotide sequence ID" value="NZ_CAWNQC010000016.1"/>
</dbReference>
<dbReference type="EMBL" id="NIBU01000112">
    <property type="protein sequence ID" value="PHM27531.1"/>
    <property type="molecule type" value="Genomic_DNA"/>
</dbReference>
<reference evidence="1 4" key="3">
    <citation type="journal article" date="2017" name="Nat. Microbiol.">
        <title>Natural product diversity associated with the nematode symbionts Photorhabdus and Xenorhabdus.</title>
        <authorList>
            <person name="Tobias N.J."/>
            <person name="Wolff H."/>
            <person name="Djahanschiri B."/>
            <person name="Grundmann F."/>
            <person name="Kronenwerth M."/>
            <person name="Shi Y.M."/>
            <person name="Simonyi S."/>
            <person name="Grun P."/>
            <person name="Shapiro-Ilan D."/>
            <person name="Pidot S.J."/>
            <person name="Stinear T.P."/>
            <person name="Ebersberger I."/>
            <person name="Bode H.B."/>
        </authorList>
    </citation>
    <scope>NUCLEOTIDE SEQUENCE [LARGE SCALE GENOMIC DNA]</scope>
    <source>
        <strain evidence="1 4">DSM 16336</strain>
    </source>
</reference>
<accession>A0A1N6MYH2</accession>
<dbReference type="SUPFAM" id="SSF141452">
    <property type="entry name" value="Hcp1-like"/>
    <property type="match status" value="1"/>
</dbReference>
<evidence type="ECO:0000313" key="2">
    <source>
        <dbReference type="EMBL" id="SIP73871.1"/>
    </source>
</evidence>
<dbReference type="OrthoDB" id="4865570at2"/>
<dbReference type="EMBL" id="FTLG01000189">
    <property type="protein sequence ID" value="SIP73871.1"/>
    <property type="molecule type" value="Genomic_DNA"/>
</dbReference>
<evidence type="ECO:0000313" key="1">
    <source>
        <dbReference type="EMBL" id="PHM27531.1"/>
    </source>
</evidence>
<dbReference type="InterPro" id="IPR036624">
    <property type="entry name" value="Hcp1-lik_sf"/>
</dbReference>
<dbReference type="PANTHER" id="PTHR36152:SF5">
    <property type="entry name" value="PROTEIN HCP1"/>
    <property type="match status" value="1"/>
</dbReference>
<dbReference type="PANTHER" id="PTHR36152">
    <property type="entry name" value="CYTOPLASMIC PROTEIN-RELATED"/>
    <property type="match status" value="1"/>
</dbReference>
<reference evidence="3" key="1">
    <citation type="submission" date="2016-12" db="EMBL/GenBank/DDBJ databases">
        <authorList>
            <person name="Gaudriault S."/>
        </authorList>
    </citation>
    <scope>NUCLEOTIDE SEQUENCE [LARGE SCALE GENOMIC DNA]</scope>
    <source>
        <strain evidence="3">HGB1681 (deposited as PTA-6826 in the American Type Culture Collection)</strain>
    </source>
</reference>
<dbReference type="InterPro" id="IPR008514">
    <property type="entry name" value="T6SS_Hcp"/>
</dbReference>
<sequence>MSTRLPTPDAYIFFTDIKGESGDKEHKEWTAVNSFKIDLFNEINKSNQGTGLGGGIVHVGNLHLSLLFDKSAITLRKFATSGQHIKEVKLNVRRQGGSQEAWYQLTLTQAMVANAQLVYGDNHFYCDIELAFQKHKESYFPLDFEGKKGAEITYTWDSYTNKLE</sequence>
<organism evidence="2 3">
    <name type="scientific">Xenorhabdus innexi</name>
    <dbReference type="NCBI Taxonomy" id="290109"/>
    <lineage>
        <taxon>Bacteria</taxon>
        <taxon>Pseudomonadati</taxon>
        <taxon>Pseudomonadota</taxon>
        <taxon>Gammaproteobacteria</taxon>
        <taxon>Enterobacterales</taxon>
        <taxon>Morganellaceae</taxon>
        <taxon>Xenorhabdus</taxon>
    </lineage>
</organism>
<dbReference type="Proteomes" id="UP000224871">
    <property type="component" value="Unassembled WGS sequence"/>
</dbReference>
<keyword evidence="4" id="KW-1185">Reference proteome</keyword>
<dbReference type="Gene3D" id="2.30.110.20">
    <property type="entry name" value="Hcp1-like"/>
    <property type="match status" value="1"/>
</dbReference>
<dbReference type="Pfam" id="PF05638">
    <property type="entry name" value="T6SS_HCP"/>
    <property type="match status" value="1"/>
</dbReference>
<dbReference type="InterPro" id="IPR053165">
    <property type="entry name" value="HSI-I_assembly_Hcp1"/>
</dbReference>
<dbReference type="AlphaFoldDB" id="A0A1N6MYH2"/>
<gene>
    <name evidence="1" type="ORF">Xinn_03965</name>
    <name evidence="2" type="ORF">XIS1_470015</name>
</gene>
<dbReference type="Proteomes" id="UP000196435">
    <property type="component" value="Unassembled WGS sequence"/>
</dbReference>
<evidence type="ECO:0000313" key="4">
    <source>
        <dbReference type="Proteomes" id="UP000224871"/>
    </source>
</evidence>
<name>A0A1N6MYH2_9GAMM</name>